<organism evidence="1 3">
    <name type="scientific">Rhizophagus clarus</name>
    <dbReference type="NCBI Taxonomy" id="94130"/>
    <lineage>
        <taxon>Eukaryota</taxon>
        <taxon>Fungi</taxon>
        <taxon>Fungi incertae sedis</taxon>
        <taxon>Mucoromycota</taxon>
        <taxon>Glomeromycotina</taxon>
        <taxon>Glomeromycetes</taxon>
        <taxon>Glomerales</taxon>
        <taxon>Glomeraceae</taxon>
        <taxon>Rhizophagus</taxon>
    </lineage>
</organism>
<name>A0A2Z6QN76_9GLOM</name>
<sequence length="95" mass="10668">MSNKAKVHNKTNIYDTSTIDELDKDRDNTPNCLTSDEKISSNQVATLANEMVKFTEGPDDTKLKIFSNSLQVWYTGDINPVIGLMPVITTKYLAR</sequence>
<protein>
    <submittedName>
        <fullName evidence="1">Uncharacterized protein</fullName>
    </submittedName>
</protein>
<accession>A0A2Z6QN76</accession>
<gene>
    <name evidence="2" type="ORF">RCL2_001006500</name>
    <name evidence="1" type="ORF">RclHR1_12650004</name>
</gene>
<proteinExistence type="predicted"/>
<dbReference type="EMBL" id="BEXD01000297">
    <property type="protein sequence ID" value="GBB86211.1"/>
    <property type="molecule type" value="Genomic_DNA"/>
</dbReference>
<keyword evidence="3" id="KW-1185">Reference proteome</keyword>
<evidence type="ECO:0000313" key="2">
    <source>
        <dbReference type="EMBL" id="GES82884.1"/>
    </source>
</evidence>
<evidence type="ECO:0000313" key="3">
    <source>
        <dbReference type="Proteomes" id="UP000247702"/>
    </source>
</evidence>
<dbReference type="OrthoDB" id="2407555at2759"/>
<comment type="caution">
    <text evidence="1">The sequence shown here is derived from an EMBL/GenBank/DDBJ whole genome shotgun (WGS) entry which is preliminary data.</text>
</comment>
<dbReference type="AlphaFoldDB" id="A0A2Z6QN76"/>
<reference evidence="2" key="2">
    <citation type="submission" date="2019-10" db="EMBL/GenBank/DDBJ databases">
        <title>Conservation and host-specific expression of non-tandemly repeated heterogenous ribosome RNA gene in arbuscular mycorrhizal fungi.</title>
        <authorList>
            <person name="Maeda T."/>
            <person name="Kobayashi Y."/>
            <person name="Nakagawa T."/>
            <person name="Ezawa T."/>
            <person name="Yamaguchi K."/>
            <person name="Bino T."/>
            <person name="Nishimoto Y."/>
            <person name="Shigenobu S."/>
            <person name="Kawaguchi M."/>
        </authorList>
    </citation>
    <scope>NUCLEOTIDE SEQUENCE</scope>
    <source>
        <strain evidence="2">HR1</strain>
    </source>
</reference>
<dbReference type="Proteomes" id="UP000247702">
    <property type="component" value="Unassembled WGS sequence"/>
</dbReference>
<dbReference type="Proteomes" id="UP000615446">
    <property type="component" value="Unassembled WGS sequence"/>
</dbReference>
<dbReference type="EMBL" id="BLAL01000063">
    <property type="protein sequence ID" value="GES82884.1"/>
    <property type="molecule type" value="Genomic_DNA"/>
</dbReference>
<evidence type="ECO:0000313" key="1">
    <source>
        <dbReference type="EMBL" id="GBB86211.1"/>
    </source>
</evidence>
<reference evidence="1 3" key="1">
    <citation type="submission" date="2017-11" db="EMBL/GenBank/DDBJ databases">
        <title>The genome of Rhizophagus clarus HR1 reveals common genetic basis of auxotrophy among arbuscular mycorrhizal fungi.</title>
        <authorList>
            <person name="Kobayashi Y."/>
        </authorList>
    </citation>
    <scope>NUCLEOTIDE SEQUENCE [LARGE SCALE GENOMIC DNA]</scope>
    <source>
        <strain evidence="1 3">HR1</strain>
    </source>
</reference>